<proteinExistence type="predicted"/>
<comment type="caution">
    <text evidence="1">The sequence shown here is derived from an EMBL/GenBank/DDBJ whole genome shotgun (WGS) entry which is preliminary data.</text>
</comment>
<evidence type="ECO:0000313" key="1">
    <source>
        <dbReference type="EMBL" id="EDV06084.1"/>
    </source>
</evidence>
<gene>
    <name evidence="1" type="ORF">BACINT_01169</name>
</gene>
<name>B3C9K5_9BACE</name>
<dbReference type="EMBL" id="ABJL02000007">
    <property type="protein sequence ID" value="EDV06084.1"/>
    <property type="molecule type" value="Genomic_DNA"/>
</dbReference>
<organism evidence="1 2">
    <name type="scientific">Bacteroides intestinalis DSM 17393</name>
    <dbReference type="NCBI Taxonomy" id="471870"/>
    <lineage>
        <taxon>Bacteria</taxon>
        <taxon>Pseudomonadati</taxon>
        <taxon>Bacteroidota</taxon>
        <taxon>Bacteroidia</taxon>
        <taxon>Bacteroidales</taxon>
        <taxon>Bacteroidaceae</taxon>
        <taxon>Bacteroides</taxon>
    </lineage>
</organism>
<dbReference type="AlphaFoldDB" id="B3C9K5"/>
<protein>
    <submittedName>
        <fullName evidence="1">Uncharacterized protein</fullName>
    </submittedName>
</protein>
<evidence type="ECO:0000313" key="2">
    <source>
        <dbReference type="Proteomes" id="UP000004596"/>
    </source>
</evidence>
<accession>B3C9K5</accession>
<reference evidence="1 2" key="2">
    <citation type="submission" date="2008-04" db="EMBL/GenBank/DDBJ databases">
        <authorList>
            <person name="Fulton L."/>
            <person name="Clifton S."/>
            <person name="Fulton B."/>
            <person name="Xu J."/>
            <person name="Minx P."/>
            <person name="Pepin K.H."/>
            <person name="Johnson M."/>
            <person name="Thiruvilangam P."/>
            <person name="Bhonagiri V."/>
            <person name="Nash W.E."/>
            <person name="Mardis E.R."/>
            <person name="Wilson R.K."/>
        </authorList>
    </citation>
    <scope>NUCLEOTIDE SEQUENCE [LARGE SCALE GENOMIC DNA]</scope>
    <source>
        <strain evidence="1 2">DSM 17393</strain>
    </source>
</reference>
<dbReference type="Proteomes" id="UP000004596">
    <property type="component" value="Unassembled WGS sequence"/>
</dbReference>
<sequence>MKGTPTPIETQAFSHFSRVVCYAKGTTKIGSFLERKKAERFDILFQRTEGIPLAD</sequence>
<reference evidence="1 2" key="1">
    <citation type="submission" date="2008-04" db="EMBL/GenBank/DDBJ databases">
        <title>Draft genome sequence of Bacteroides intestinalis (DSM 17393).</title>
        <authorList>
            <person name="Sudarsanam P."/>
            <person name="Ley R."/>
            <person name="Guruge J."/>
            <person name="Turnbaugh P.J."/>
            <person name="Mahowald M."/>
            <person name="Liep D."/>
            <person name="Gordon J."/>
        </authorList>
    </citation>
    <scope>NUCLEOTIDE SEQUENCE [LARGE SCALE GENOMIC DNA]</scope>
    <source>
        <strain evidence="1 2">DSM 17393</strain>
    </source>
</reference>